<proteinExistence type="predicted"/>
<protein>
    <submittedName>
        <fullName evidence="2">Uncharacterized protein</fullName>
    </submittedName>
</protein>
<feature type="compositionally biased region" description="Low complexity" evidence="1">
    <location>
        <begin position="98"/>
        <end position="107"/>
    </location>
</feature>
<reference evidence="2 3" key="1">
    <citation type="journal article" date="2014" name="Proc. Natl. Acad. Sci. U.S.A.">
        <title>Trajectory and genomic determinants of fungal-pathogen speciation and host adaptation.</title>
        <authorList>
            <person name="Hu X."/>
            <person name="Xiao G."/>
            <person name="Zheng P."/>
            <person name="Shang Y."/>
            <person name="Su Y."/>
            <person name="Zhang X."/>
            <person name="Liu X."/>
            <person name="Zhan S."/>
            <person name="St Leger R.J."/>
            <person name="Wang C."/>
        </authorList>
    </citation>
    <scope>NUCLEOTIDE SEQUENCE [LARGE SCALE GENOMIC DNA]</scope>
    <source>
        <strain evidence="2 3">ARSEF 977</strain>
    </source>
</reference>
<name>A0A0B4GN46_METGA</name>
<dbReference type="EMBL" id="AZNH01000199">
    <property type="protein sequence ID" value="KID81132.1"/>
    <property type="molecule type" value="Genomic_DNA"/>
</dbReference>
<sequence>MLQTPKKPGRPRKYATKAEKARRDVIARRERRRLQKSSAAQSRRQFIMYTAPKTQNTTLSPSSVNQTRSLCLDRLHHLADAASTLAPFTTAPDRSSDSARIASESSATSIAPGLGNTEVPAANLVTLYVSPYDPRSPPNEESSPNMESRIEASCPLEESLKKQQHSASTLNELVQCGDSLDVAHGDDSEDDSIEIHSSSGSLAGRTATVGAVHDDDDMETVHTIPSDPLNESSDLNPDGLSNDYSARENHDDYTIIANAQGGSDEGNFDVEFTPEEDFETDTVSESESEVGGQYDCEIEDDQADTVEANRLAKAFLESTWSRLCDCEEGEQHLRSHDPEARSLKEMARYWQDLGVPDAVGPLRLGQIGAEPGHDTHLDWCQILSGGERRPCLCFEKSQHTIHRLQRTWDVDSIICYSLCLSINRGLYVSYFPQVSRNIHSSVHVYHQGKPLHSIPHLRLGSGRQSPQFGVYVFFPGITHANRTTSYLTNDERRLWIDKLLLPAIRSLCPLDVIQHHPRSYDDAESKAHSRRREACSGAMRHDIDMHHYLPQEYLEPIWRHIVIASGSASPDLTMFRDMFIILSAKNIKLEARSSTFQGCRNNTIAHLRKVLDWSKADLSNTWIDVGLEDTAVSAGETLIWKSRCLQSWISSIKHDVRSPRIASEVFNWNLTDQAGSARVETRLSHPLRSGGIAYAQRYNVNKDLFATVAKRDHDLFSEPHLEGMACPPSLLDAWIVAARQGRNAGAATTARSKPQIKRLRKAFEAMKHRISHALSSSTGTSFGAREEYRISWELFIKLDPSSAQQCGNHQPFWTLSTADVNKFMQWEFNRWISAIDFVRERGSRSNCSWEDHQRNMVLVTILLRSLKASVNCHHVARRSQMFKDKYKNRKGKSLRGLGFERSMRQSGLAWLPYELFDWSALHLRDELVTSTTFTFNGLQGKFWNWKNVESVNRQYGIARELEGLLQRSEPGDRAQILDRMRKMVYQHLALQVIGQLGVKPDISDEHVAILQGHHGLSFDIAHALVGEIPYLSARARGGKHGLGGTYPARVQTLFNWDDGITRTFWDHCFYRQLARRFYGSISTVIGLTDANEWRSTLGSRSLPYFWIIPHYDKHSLFIRNKNQGP</sequence>
<feature type="region of interest" description="Disordered" evidence="1">
    <location>
        <begin position="131"/>
        <end position="150"/>
    </location>
</feature>
<keyword evidence="3" id="KW-1185">Reference proteome</keyword>
<evidence type="ECO:0000313" key="3">
    <source>
        <dbReference type="Proteomes" id="UP000031192"/>
    </source>
</evidence>
<dbReference type="Proteomes" id="UP000031192">
    <property type="component" value="Unassembled WGS sequence"/>
</dbReference>
<accession>A0A0B4GN46</accession>
<feature type="compositionally biased region" description="Basic and acidic residues" evidence="1">
    <location>
        <begin position="16"/>
        <end position="28"/>
    </location>
</feature>
<gene>
    <name evidence="2" type="ORF">MGU_11489</name>
</gene>
<dbReference type="HOGENOM" id="CLU_262822_0_0_1"/>
<organism evidence="2 3">
    <name type="scientific">Metarhizium guizhouense (strain ARSEF 977)</name>
    <dbReference type="NCBI Taxonomy" id="1276136"/>
    <lineage>
        <taxon>Eukaryota</taxon>
        <taxon>Fungi</taxon>
        <taxon>Dikarya</taxon>
        <taxon>Ascomycota</taxon>
        <taxon>Pezizomycotina</taxon>
        <taxon>Sordariomycetes</taxon>
        <taxon>Hypocreomycetidae</taxon>
        <taxon>Hypocreales</taxon>
        <taxon>Clavicipitaceae</taxon>
        <taxon>Metarhizium</taxon>
    </lineage>
</organism>
<dbReference type="AlphaFoldDB" id="A0A0B4GN46"/>
<feature type="region of interest" description="Disordered" evidence="1">
    <location>
        <begin position="89"/>
        <end position="116"/>
    </location>
</feature>
<feature type="region of interest" description="Disordered" evidence="1">
    <location>
        <begin position="181"/>
        <end position="237"/>
    </location>
</feature>
<comment type="caution">
    <text evidence="2">The sequence shown here is derived from an EMBL/GenBank/DDBJ whole genome shotgun (WGS) entry which is preliminary data.</text>
</comment>
<evidence type="ECO:0000313" key="2">
    <source>
        <dbReference type="EMBL" id="KID81132.1"/>
    </source>
</evidence>
<evidence type="ECO:0000256" key="1">
    <source>
        <dbReference type="SAM" id="MobiDB-lite"/>
    </source>
</evidence>
<feature type="region of interest" description="Disordered" evidence="1">
    <location>
        <begin position="1"/>
        <end position="46"/>
    </location>
</feature>